<dbReference type="Gene3D" id="1.10.30.10">
    <property type="entry name" value="High mobility group box domain"/>
    <property type="match status" value="1"/>
</dbReference>
<feature type="domain" description="YABBY protein C-terminal" evidence="2">
    <location>
        <begin position="513"/>
        <end position="557"/>
    </location>
</feature>
<dbReference type="InterPro" id="IPR036910">
    <property type="entry name" value="HMG_box_dom_sf"/>
</dbReference>
<proteinExistence type="predicted"/>
<sequence length="603" mass="64227">MPSKRADTSEDLNLFDVPAEAPPAYDDVNPNPSSSSRAAASTIEKPLASLSSSTGHACRSSSGGSQFLPSPGAGPSGPPAKVLPATITLKVQNDIHKTIQGLVLNVLHDITSGKLNTMEAIGVLDSCANACMSHSLSFASILQETSIEGRSAVYWSIVSKSSVAQGSNDGAGTDGFLLEFLSRAAPLSPEGVSELRAACLAVSDNTLFQRLRSVPGLIPLSGPDRMLLAGVQSHTSADASRPDLERMTTRRKVKEGTQAFKDQAHVHEGGSGPETDSFRVDLQLRLFQRRMRVSGSVAVEFIARGRVWLLTFFVVPNPSGSSSPSISAAASLPSLDSAVNGVSEAALEAARGRKLTPGSWAVALAILDESMQCYARTRLIITAQSSPPDLLSSNTQNDSSAKPPIILNLASSGSRPLTAMQSLGDSAPMNSPIERIRREHARSRRRRMAQGTWEDQQESARLAGKVLFSGIENTASPEVKGQTTEMAKAVTQTTTKTATRKANTKTKKADAEPKAKRAPSAYNNFMSENLKSWKEKNPDKPTKEGMSAVAALWRESPLNPKRGQAPAESKAKAKKVKADKENVKKPRSKKAKPAEEPAEADDE</sequence>
<dbReference type="SUPFAM" id="SSF47095">
    <property type="entry name" value="HMG-box"/>
    <property type="match status" value="1"/>
</dbReference>
<feature type="region of interest" description="Disordered" evidence="1">
    <location>
        <begin position="478"/>
        <end position="603"/>
    </location>
</feature>
<dbReference type="Proteomes" id="UP000757232">
    <property type="component" value="Unassembled WGS sequence"/>
</dbReference>
<name>A0A9Q5I517_SANBA</name>
<evidence type="ECO:0000259" key="2">
    <source>
        <dbReference type="Pfam" id="PF04690"/>
    </source>
</evidence>
<feature type="compositionally biased region" description="Low complexity" evidence="1">
    <location>
        <begin position="487"/>
        <end position="497"/>
    </location>
</feature>
<reference evidence="3" key="1">
    <citation type="submission" date="2016-06" db="EMBL/GenBank/DDBJ databases">
        <title>Draft Genome sequence of the fungus Inonotus baumii.</title>
        <authorList>
            <person name="Zhu H."/>
            <person name="Lin W."/>
        </authorList>
    </citation>
    <scope>NUCLEOTIDE SEQUENCE</scope>
    <source>
        <strain evidence="3">821</strain>
    </source>
</reference>
<comment type="caution">
    <text evidence="3">The sequence shown here is derived from an EMBL/GenBank/DDBJ whole genome shotgun (WGS) entry which is preliminary data.</text>
</comment>
<dbReference type="CDD" id="cd00084">
    <property type="entry name" value="HMG-box_SF"/>
    <property type="match status" value="1"/>
</dbReference>
<evidence type="ECO:0000313" key="4">
    <source>
        <dbReference type="Proteomes" id="UP000757232"/>
    </source>
</evidence>
<feature type="region of interest" description="Disordered" evidence="1">
    <location>
        <begin position="1"/>
        <end position="79"/>
    </location>
</feature>
<evidence type="ECO:0000256" key="1">
    <source>
        <dbReference type="SAM" id="MobiDB-lite"/>
    </source>
</evidence>
<dbReference type="EMBL" id="LNZH02000048">
    <property type="protein sequence ID" value="OCB91946.1"/>
    <property type="molecule type" value="Genomic_DNA"/>
</dbReference>
<evidence type="ECO:0000313" key="3">
    <source>
        <dbReference type="EMBL" id="OCB91946.1"/>
    </source>
</evidence>
<dbReference type="OrthoDB" id="2959034at2759"/>
<organism evidence="3 4">
    <name type="scientific">Sanghuangporus baumii</name>
    <name type="common">Phellinus baumii</name>
    <dbReference type="NCBI Taxonomy" id="108892"/>
    <lineage>
        <taxon>Eukaryota</taxon>
        <taxon>Fungi</taxon>
        <taxon>Dikarya</taxon>
        <taxon>Basidiomycota</taxon>
        <taxon>Agaricomycotina</taxon>
        <taxon>Agaricomycetes</taxon>
        <taxon>Hymenochaetales</taxon>
        <taxon>Hymenochaetaceae</taxon>
        <taxon>Sanghuangporus</taxon>
    </lineage>
</organism>
<gene>
    <name evidence="3" type="ORF">A7U60_g745</name>
</gene>
<accession>A0A9Q5I517</accession>
<protein>
    <recommendedName>
        <fullName evidence="2">YABBY protein C-terminal domain-containing protein</fullName>
    </recommendedName>
</protein>
<feature type="compositionally biased region" description="Basic and acidic residues" evidence="1">
    <location>
        <begin position="531"/>
        <end position="543"/>
    </location>
</feature>
<dbReference type="InterPro" id="IPR056775">
    <property type="entry name" value="YABBY_C"/>
</dbReference>
<dbReference type="Pfam" id="PF04690">
    <property type="entry name" value="YABBY"/>
    <property type="match status" value="1"/>
</dbReference>
<feature type="compositionally biased region" description="Polar residues" evidence="1">
    <location>
        <begin position="521"/>
        <end position="530"/>
    </location>
</feature>
<keyword evidence="4" id="KW-1185">Reference proteome</keyword>
<dbReference type="AlphaFoldDB" id="A0A9Q5I517"/>
<feature type="compositionally biased region" description="Polar residues" evidence="1">
    <location>
        <begin position="49"/>
        <end position="68"/>
    </location>
</feature>